<dbReference type="Pfam" id="PF07238">
    <property type="entry name" value="PilZ"/>
    <property type="match status" value="1"/>
</dbReference>
<dbReference type="EMBL" id="CP042301">
    <property type="protein sequence ID" value="QDZ03350.1"/>
    <property type="molecule type" value="Genomic_DNA"/>
</dbReference>
<dbReference type="OrthoDB" id="8084989at2"/>
<gene>
    <name evidence="2" type="ORF">FQ775_14900</name>
</gene>
<keyword evidence="3" id="KW-1185">Reference proteome</keyword>
<dbReference type="AlphaFoldDB" id="A0A5B8L6N6"/>
<organism evidence="2 3">
    <name type="scientific">Nitratireductor mangrovi</name>
    <dbReference type="NCBI Taxonomy" id="2599600"/>
    <lineage>
        <taxon>Bacteria</taxon>
        <taxon>Pseudomonadati</taxon>
        <taxon>Pseudomonadota</taxon>
        <taxon>Alphaproteobacteria</taxon>
        <taxon>Hyphomicrobiales</taxon>
        <taxon>Phyllobacteriaceae</taxon>
        <taxon>Nitratireductor</taxon>
    </lineage>
</organism>
<dbReference type="Proteomes" id="UP000321389">
    <property type="component" value="Chromosome"/>
</dbReference>
<dbReference type="InterPro" id="IPR009875">
    <property type="entry name" value="PilZ_domain"/>
</dbReference>
<accession>A0A5B8L6N6</accession>
<sequence length="95" mass="10453">MPITRKSIAIDGRIFADRRTELRHRVLKGGRLSFNNGYGASECQVKNLSEHGAKLAFGDTTGVPRRFTLAIVGEPGSHQAEVCWRGIGEIGVRFN</sequence>
<name>A0A5B8L6N6_9HYPH</name>
<dbReference type="KEGG" id="niy:FQ775_14900"/>
<evidence type="ECO:0000259" key="1">
    <source>
        <dbReference type="Pfam" id="PF07238"/>
    </source>
</evidence>
<proteinExistence type="predicted"/>
<evidence type="ECO:0000313" key="3">
    <source>
        <dbReference type="Proteomes" id="UP000321389"/>
    </source>
</evidence>
<reference evidence="2" key="1">
    <citation type="submission" date="2020-04" db="EMBL/GenBank/DDBJ databases">
        <title>Nitratireductor sp. nov. isolated from mangrove soil.</title>
        <authorList>
            <person name="Ye Y."/>
        </authorList>
    </citation>
    <scope>NUCLEOTIDE SEQUENCE</scope>
    <source>
        <strain evidence="2">SY7</strain>
    </source>
</reference>
<dbReference type="GO" id="GO:0035438">
    <property type="term" value="F:cyclic-di-GMP binding"/>
    <property type="evidence" value="ECO:0007669"/>
    <property type="project" value="InterPro"/>
</dbReference>
<dbReference type="SUPFAM" id="SSF141371">
    <property type="entry name" value="PilZ domain-like"/>
    <property type="match status" value="1"/>
</dbReference>
<protein>
    <submittedName>
        <fullName evidence="2">PilZ domain-containing protein</fullName>
    </submittedName>
</protein>
<feature type="domain" description="PilZ" evidence="1">
    <location>
        <begin position="18"/>
        <end position="94"/>
    </location>
</feature>
<evidence type="ECO:0000313" key="2">
    <source>
        <dbReference type="EMBL" id="QDZ03350.1"/>
    </source>
</evidence>